<dbReference type="SUPFAM" id="SSF52540">
    <property type="entry name" value="P-loop containing nucleoside triphosphate hydrolases"/>
    <property type="match status" value="1"/>
</dbReference>
<protein>
    <recommendedName>
        <fullName evidence="5">Pilus assembly protein CpaE</fullName>
    </recommendedName>
</protein>
<dbReference type="RefSeq" id="WP_344173842.1">
    <property type="nucleotide sequence ID" value="NZ_BAAARY010000019.1"/>
</dbReference>
<dbReference type="InterPro" id="IPR050625">
    <property type="entry name" value="ParA/MinD_ATPase"/>
</dbReference>
<sequence length="389" mass="41354">MTIYCEPPGGAPRPEGLPGQVTPVDDFAALDQALAAQPDTQLVVLGPGVAMAEALRFASGQRIAHPSLGVVLLRGVVELAVLAEAIRAGVREVVPASEPAALALACERSLDLSRQLGATVRPIAGGPESREAKLITVFAGKGGCGKSTVSTNLAAILAAGGSRRVLLIDLDLQFGDVAIMLQLEPERSIADAIPMAGRLDEAAVRSLLTKYRPGLDALLAPAGPAEGDHVTRELIGEIIGVARQMFDYIVVDTPPYFSDQVLATLDLTDWFALVVTPDLPTLKSVRLTQDMFELLEYPKERRLAILNRADSQVGLTISDIEKAVGMSMNVLMPSSRDVPLSVNRGVPIAVDNPNHPVSRSIKELADRCTGESSRPATHRRGFKVFGRRG</sequence>
<name>A0ABP6AZU6_9ACTN</name>
<dbReference type="InterPro" id="IPR027417">
    <property type="entry name" value="P-loop_NTPase"/>
</dbReference>
<evidence type="ECO:0000313" key="3">
    <source>
        <dbReference type="EMBL" id="GAA2529955.1"/>
    </source>
</evidence>
<dbReference type="PANTHER" id="PTHR43384">
    <property type="entry name" value="SEPTUM SITE-DETERMINING PROTEIN MIND HOMOLOG, CHLOROPLASTIC-RELATED"/>
    <property type="match status" value="1"/>
</dbReference>
<evidence type="ECO:0000256" key="2">
    <source>
        <dbReference type="ARBA" id="ARBA00022840"/>
    </source>
</evidence>
<keyword evidence="1" id="KW-0547">Nucleotide-binding</keyword>
<dbReference type="EMBL" id="BAAARY010000019">
    <property type="protein sequence ID" value="GAA2529955.1"/>
    <property type="molecule type" value="Genomic_DNA"/>
</dbReference>
<evidence type="ECO:0008006" key="5">
    <source>
        <dbReference type="Google" id="ProtNLM"/>
    </source>
</evidence>
<dbReference type="Gene3D" id="3.40.50.300">
    <property type="entry name" value="P-loop containing nucleotide triphosphate hydrolases"/>
    <property type="match status" value="1"/>
</dbReference>
<comment type="caution">
    <text evidence="3">The sequence shown here is derived from an EMBL/GenBank/DDBJ whole genome shotgun (WGS) entry which is preliminary data.</text>
</comment>
<evidence type="ECO:0000256" key="1">
    <source>
        <dbReference type="ARBA" id="ARBA00022741"/>
    </source>
</evidence>
<gene>
    <name evidence="3" type="ORF">GCM10010201_31600</name>
</gene>
<dbReference type="Pfam" id="PF10609">
    <property type="entry name" value="ParA"/>
    <property type="match status" value="1"/>
</dbReference>
<accession>A0ABP6AZU6</accession>
<dbReference type="InterPro" id="IPR033756">
    <property type="entry name" value="YlxH/NBP35"/>
</dbReference>
<evidence type="ECO:0000313" key="4">
    <source>
        <dbReference type="Proteomes" id="UP001499978"/>
    </source>
</evidence>
<keyword evidence="2" id="KW-0067">ATP-binding</keyword>
<keyword evidence="4" id="KW-1185">Reference proteome</keyword>
<reference evidence="4" key="1">
    <citation type="journal article" date="2019" name="Int. J. Syst. Evol. Microbiol.">
        <title>The Global Catalogue of Microorganisms (GCM) 10K type strain sequencing project: providing services to taxonomists for standard genome sequencing and annotation.</title>
        <authorList>
            <consortium name="The Broad Institute Genomics Platform"/>
            <consortium name="The Broad Institute Genome Sequencing Center for Infectious Disease"/>
            <person name="Wu L."/>
            <person name="Ma J."/>
        </authorList>
    </citation>
    <scope>NUCLEOTIDE SEQUENCE [LARGE SCALE GENOMIC DNA]</scope>
    <source>
        <strain evidence="4">JCM 3367</strain>
    </source>
</reference>
<proteinExistence type="predicted"/>
<organism evidence="3 4">
    <name type="scientific">Pilimelia columellifera subsp. columellifera</name>
    <dbReference type="NCBI Taxonomy" id="706583"/>
    <lineage>
        <taxon>Bacteria</taxon>
        <taxon>Bacillati</taxon>
        <taxon>Actinomycetota</taxon>
        <taxon>Actinomycetes</taxon>
        <taxon>Micromonosporales</taxon>
        <taxon>Micromonosporaceae</taxon>
        <taxon>Pilimelia</taxon>
    </lineage>
</organism>
<dbReference type="Proteomes" id="UP001499978">
    <property type="component" value="Unassembled WGS sequence"/>
</dbReference>
<dbReference type="PANTHER" id="PTHR43384:SF13">
    <property type="entry name" value="SLR0110 PROTEIN"/>
    <property type="match status" value="1"/>
</dbReference>